<evidence type="ECO:0000313" key="5">
    <source>
        <dbReference type="EMBL" id="OJG15953.1"/>
    </source>
</evidence>
<feature type="transmembrane region" description="Helical" evidence="3">
    <location>
        <begin position="157"/>
        <end position="177"/>
    </location>
</feature>
<feature type="transmembrane region" description="Helical" evidence="3">
    <location>
        <begin position="254"/>
        <end position="276"/>
    </location>
</feature>
<keyword evidence="8" id="KW-1185">Reference proteome</keyword>
<reference evidence="5 7" key="1">
    <citation type="submission" date="2014-12" db="EMBL/GenBank/DDBJ databases">
        <title>Draft genome sequences of 29 type strains of Enterococci.</title>
        <authorList>
            <person name="Zhong Z."/>
            <person name="Sun Z."/>
            <person name="Liu W."/>
            <person name="Zhang W."/>
            <person name="Zhang H."/>
        </authorList>
    </citation>
    <scope>NUCLEOTIDE SEQUENCE [LARGE SCALE GENOMIC DNA]</scope>
    <source>
        <strain evidence="5 7">DSM 21207</strain>
    </source>
</reference>
<comment type="caution">
    <text evidence="5">The sequence shown here is derived from an EMBL/GenBank/DDBJ whole genome shotgun (WGS) entry which is preliminary data.</text>
</comment>
<evidence type="ECO:0000259" key="4">
    <source>
        <dbReference type="Pfam" id="PF00892"/>
    </source>
</evidence>
<accession>A0A1L8R882</accession>
<dbReference type="Proteomes" id="UP000182835">
    <property type="component" value="Unassembled WGS sequence"/>
</dbReference>
<comment type="similarity">
    <text evidence="2">Belongs to the EamA transporter family.</text>
</comment>
<reference evidence="6 8" key="2">
    <citation type="submission" date="2015-08" db="EMBL/GenBank/DDBJ databases">
        <title>Enterococcus genome sequence.</title>
        <authorList>
            <person name="Acedo J.Z."/>
            <person name="Vederas J.C."/>
        </authorList>
    </citation>
    <scope>NUCLEOTIDE SEQUENCE [LARGE SCALE GENOMIC DNA]</scope>
    <source>
        <strain evidence="6 8">49</strain>
    </source>
</reference>
<dbReference type="GO" id="GO:0016020">
    <property type="term" value="C:membrane"/>
    <property type="evidence" value="ECO:0007669"/>
    <property type="project" value="InterPro"/>
</dbReference>
<dbReference type="PANTHER" id="PTHR22911">
    <property type="entry name" value="ACYL-MALONYL CONDENSING ENZYME-RELATED"/>
    <property type="match status" value="1"/>
</dbReference>
<dbReference type="AlphaFoldDB" id="A0A1L8R882"/>
<feature type="transmembrane region" description="Helical" evidence="3">
    <location>
        <begin position="64"/>
        <end position="85"/>
    </location>
</feature>
<dbReference type="Proteomes" id="UP000216797">
    <property type="component" value="Unassembled WGS sequence"/>
</dbReference>
<feature type="domain" description="EamA" evidence="4">
    <location>
        <begin position="4"/>
        <end position="135"/>
    </location>
</feature>
<dbReference type="PANTHER" id="PTHR22911:SF137">
    <property type="entry name" value="SOLUTE CARRIER FAMILY 35 MEMBER G2-RELATED"/>
    <property type="match status" value="1"/>
</dbReference>
<comment type="subcellular location">
    <subcellularLocation>
        <location evidence="1">Endomembrane system</location>
        <topology evidence="1">Multi-pass membrane protein</topology>
    </subcellularLocation>
</comment>
<keyword evidence="3" id="KW-0472">Membrane</keyword>
<proteinExistence type="inferred from homology"/>
<feature type="transmembrane region" description="Helical" evidence="3">
    <location>
        <begin position="198"/>
        <end position="215"/>
    </location>
</feature>
<name>A0A1L8R882_9ENTE</name>
<organism evidence="5 7">
    <name type="scientific">Enterococcus canintestini</name>
    <dbReference type="NCBI Taxonomy" id="317010"/>
    <lineage>
        <taxon>Bacteria</taxon>
        <taxon>Bacillati</taxon>
        <taxon>Bacillota</taxon>
        <taxon>Bacilli</taxon>
        <taxon>Lactobacillales</taxon>
        <taxon>Enterococcaceae</taxon>
        <taxon>Enterococcus</taxon>
    </lineage>
</organism>
<dbReference type="STRING" id="317010.RU96_GL001930"/>
<dbReference type="OrthoDB" id="2037084at2"/>
<evidence type="ECO:0000256" key="1">
    <source>
        <dbReference type="ARBA" id="ARBA00004127"/>
    </source>
</evidence>
<keyword evidence="3" id="KW-0812">Transmembrane</keyword>
<evidence type="ECO:0000256" key="2">
    <source>
        <dbReference type="ARBA" id="ARBA00007362"/>
    </source>
</evidence>
<evidence type="ECO:0000313" key="8">
    <source>
        <dbReference type="Proteomes" id="UP000216797"/>
    </source>
</evidence>
<dbReference type="InterPro" id="IPR000620">
    <property type="entry name" value="EamA_dom"/>
</dbReference>
<dbReference type="SUPFAM" id="SSF103481">
    <property type="entry name" value="Multidrug resistance efflux transporter EmrE"/>
    <property type="match status" value="2"/>
</dbReference>
<sequence length="303" mass="34156">MWFASALITILAWGTADLFYKKGNDPNDRHSAMKTTIMVGLVMGLHVLFYYVIYEGIRYDWHNLILYLPVSAMYILSMAIGYFGLRYIEVSISSPISNSSGAVTAVLGFLIMGNNVNGLQLVAILMILIGILLLSIFEKEQDDAQLKAEGVTIDKKYRFGAIAILFPILYMIIDGMGTFLDSYYLEYRKLMPEDQANMSYELTFLIVALVLWAYLEWWKKEPVFVFLEKDKGLAAIFETLGQFFYVGAVSTKEAIIVAPLISAYAIVSVILGRIFLKEKLKAKHYLVIAAIMIGIMILGFYDA</sequence>
<dbReference type="EMBL" id="LHUG01000005">
    <property type="protein sequence ID" value="PAB00986.1"/>
    <property type="molecule type" value="Genomic_DNA"/>
</dbReference>
<dbReference type="InterPro" id="IPR037185">
    <property type="entry name" value="EmrE-like"/>
</dbReference>
<dbReference type="RefSeq" id="WP_071864311.1">
    <property type="nucleotide sequence ID" value="NZ_JBHLVQ010000013.1"/>
</dbReference>
<gene>
    <name evidence="6" type="ORF">AKL21_06940</name>
    <name evidence="5" type="ORF">RU96_GL001930</name>
</gene>
<feature type="domain" description="EamA" evidence="4">
    <location>
        <begin position="202"/>
        <end position="298"/>
    </location>
</feature>
<evidence type="ECO:0000313" key="7">
    <source>
        <dbReference type="Proteomes" id="UP000182835"/>
    </source>
</evidence>
<feature type="transmembrane region" description="Helical" evidence="3">
    <location>
        <begin position="118"/>
        <end position="137"/>
    </location>
</feature>
<keyword evidence="3" id="KW-1133">Transmembrane helix</keyword>
<dbReference type="Pfam" id="PF00892">
    <property type="entry name" value="EamA"/>
    <property type="match status" value="2"/>
</dbReference>
<feature type="transmembrane region" description="Helical" evidence="3">
    <location>
        <begin position="32"/>
        <end position="52"/>
    </location>
</feature>
<feature type="transmembrane region" description="Helical" evidence="3">
    <location>
        <begin position="285"/>
        <end position="301"/>
    </location>
</feature>
<dbReference type="Gene3D" id="1.10.3730.20">
    <property type="match status" value="2"/>
</dbReference>
<protein>
    <recommendedName>
        <fullName evidence="4">EamA domain-containing protein</fullName>
    </recommendedName>
</protein>
<dbReference type="EMBL" id="JXKG01000004">
    <property type="protein sequence ID" value="OJG15953.1"/>
    <property type="molecule type" value="Genomic_DNA"/>
</dbReference>
<evidence type="ECO:0000256" key="3">
    <source>
        <dbReference type="SAM" id="Phobius"/>
    </source>
</evidence>
<evidence type="ECO:0000313" key="6">
    <source>
        <dbReference type="EMBL" id="PAB00986.1"/>
    </source>
</evidence>